<dbReference type="PANTHER" id="PTHR45700">
    <property type="entry name" value="UBIQUITIN-PROTEIN LIGASE E3C"/>
    <property type="match status" value="1"/>
</dbReference>
<dbReference type="InterPro" id="IPR035983">
    <property type="entry name" value="Hect_E3_ubiquitin_ligase"/>
</dbReference>
<dbReference type="Pfam" id="PF00632">
    <property type="entry name" value="HECT"/>
    <property type="match status" value="1"/>
</dbReference>
<dbReference type="RefSeq" id="XP_003326267.1">
    <property type="nucleotide sequence ID" value="XM_003326219.1"/>
</dbReference>
<dbReference type="SUPFAM" id="SSF56204">
    <property type="entry name" value="Hect, E3 ligase catalytic domain"/>
    <property type="match status" value="1"/>
</dbReference>
<accession>E3KC90</accession>
<evidence type="ECO:0000256" key="3">
    <source>
        <dbReference type="ARBA" id="ARBA00022679"/>
    </source>
</evidence>
<dbReference type="PANTHER" id="PTHR45700:SF2">
    <property type="entry name" value="UBIQUITIN-PROTEIN LIGASE E3C"/>
    <property type="match status" value="1"/>
</dbReference>
<dbReference type="GeneID" id="10533885"/>
<dbReference type="STRING" id="418459.E3KC90"/>
<dbReference type="OrthoDB" id="8068875at2759"/>
<evidence type="ECO:0000256" key="1">
    <source>
        <dbReference type="ARBA" id="ARBA00000885"/>
    </source>
</evidence>
<dbReference type="InterPro" id="IPR000569">
    <property type="entry name" value="HECT_dom"/>
</dbReference>
<comment type="caution">
    <text evidence="5">Lacks conserved residue(s) required for the propagation of feature annotation.</text>
</comment>
<dbReference type="SMART" id="SM00119">
    <property type="entry name" value="HECTc"/>
    <property type="match status" value="1"/>
</dbReference>
<evidence type="ECO:0000256" key="2">
    <source>
        <dbReference type="ARBA" id="ARBA00012485"/>
    </source>
</evidence>
<evidence type="ECO:0000259" key="6">
    <source>
        <dbReference type="PROSITE" id="PS50237"/>
    </source>
</evidence>
<keyword evidence="8" id="KW-1185">Reference proteome</keyword>
<dbReference type="KEGG" id="pgr:PGTG_08097"/>
<dbReference type="InterPro" id="IPR044611">
    <property type="entry name" value="E3A/B/C-like"/>
</dbReference>
<sequence length="288" mass="33018">MSQRHSAEAVEKPLQLALDLEVCRFIWRERKRHWPDCYTALQRSGKKNLCAHCCTALSAAERLQRLHPHPHPLAGIHGYLPFKWAEIYPNPHSYSCQPLSLNWKKFLGRVLGKALYKGILININFADFFLNKCLGKQSYLDDLASLDPEFYQGLIFLKYHKGGIEADLLLNFTVTNNEFDVLETIELIPEGLKTSVTAQNRINYIYLMLNYKLKIQLESQLDHLWELGQVTSDDQNSLRATASVWVGKMEVQTLPFYTIRNKTPKLSLESFDNVIGLVGSGKTLFDES</sequence>
<dbReference type="GO" id="GO:0016874">
    <property type="term" value="F:ligase activity"/>
    <property type="evidence" value="ECO:0007669"/>
    <property type="project" value="UniProtKB-KW"/>
</dbReference>
<dbReference type="Gene3D" id="3.90.1750.10">
    <property type="entry name" value="Hect, E3 ligase catalytic domains"/>
    <property type="match status" value="1"/>
</dbReference>
<dbReference type="FunFam" id="3.30.2160.10:FF:000002">
    <property type="entry name" value="Putative Ubiquitin-protein ligase E3C"/>
    <property type="match status" value="1"/>
</dbReference>
<dbReference type="AlphaFoldDB" id="E3KC90"/>
<evidence type="ECO:0000313" key="7">
    <source>
        <dbReference type="EMBL" id="EFP81848.1"/>
    </source>
</evidence>
<comment type="catalytic activity">
    <reaction evidence="1">
        <text>S-ubiquitinyl-[E2 ubiquitin-conjugating enzyme]-L-cysteine + [acceptor protein]-L-lysine = [E2 ubiquitin-conjugating enzyme]-L-cysteine + N(6)-ubiquitinyl-[acceptor protein]-L-lysine.</text>
        <dbReference type="EC" id="2.3.2.26"/>
    </reaction>
</comment>
<reference key="1">
    <citation type="submission" date="2007-01" db="EMBL/GenBank/DDBJ databases">
        <title>The Genome Sequence of Puccinia graminis f. sp. tritici Strain CRL 75-36-700-3.</title>
        <authorList>
            <consortium name="The Broad Institute Genome Sequencing Platform"/>
            <person name="Birren B."/>
            <person name="Lander E."/>
            <person name="Galagan J."/>
            <person name="Nusbaum C."/>
            <person name="Devon K."/>
            <person name="Cuomo C."/>
            <person name="Jaffe D."/>
            <person name="Butler J."/>
            <person name="Alvarez P."/>
            <person name="Gnerre S."/>
            <person name="Grabherr M."/>
            <person name="Mauceli E."/>
            <person name="Brockman W."/>
            <person name="Young S."/>
            <person name="LaButti K."/>
            <person name="Sykes S."/>
            <person name="DeCaprio D."/>
            <person name="Crawford M."/>
            <person name="Koehrsen M."/>
            <person name="Engels R."/>
            <person name="Montgomery P."/>
            <person name="Pearson M."/>
            <person name="Howarth C."/>
            <person name="Larson L."/>
            <person name="White J."/>
            <person name="Zeng Q."/>
            <person name="Kodira C."/>
            <person name="Yandava C."/>
            <person name="Alvarado L."/>
            <person name="O'Leary S."/>
            <person name="Szabo L."/>
            <person name="Dean R."/>
            <person name="Schein J."/>
        </authorList>
    </citation>
    <scope>NUCLEOTIDE SEQUENCE</scope>
    <source>
        <strain>CRL 75-36-700-3</strain>
    </source>
</reference>
<protein>
    <recommendedName>
        <fullName evidence="2">HECT-type E3 ubiquitin transferase</fullName>
        <ecNumber evidence="2">2.3.2.26</ecNumber>
    </recommendedName>
</protein>
<dbReference type="VEuPathDB" id="FungiDB:PGTG_08097"/>
<organism evidence="7 8">
    <name type="scientific">Puccinia graminis f. sp. tritici (strain CRL 75-36-700-3 / race SCCL)</name>
    <name type="common">Black stem rust fungus</name>
    <dbReference type="NCBI Taxonomy" id="418459"/>
    <lineage>
        <taxon>Eukaryota</taxon>
        <taxon>Fungi</taxon>
        <taxon>Dikarya</taxon>
        <taxon>Basidiomycota</taxon>
        <taxon>Pucciniomycotina</taxon>
        <taxon>Pucciniomycetes</taxon>
        <taxon>Pucciniales</taxon>
        <taxon>Pucciniaceae</taxon>
        <taxon>Puccinia</taxon>
    </lineage>
</organism>
<dbReference type="HOGENOM" id="CLU_966878_0_0_1"/>
<proteinExistence type="predicted"/>
<dbReference type="GO" id="GO:0061630">
    <property type="term" value="F:ubiquitin protein ligase activity"/>
    <property type="evidence" value="ECO:0007669"/>
    <property type="project" value="UniProtKB-EC"/>
</dbReference>
<evidence type="ECO:0000256" key="5">
    <source>
        <dbReference type="PROSITE-ProRule" id="PRU00104"/>
    </source>
</evidence>
<dbReference type="EMBL" id="DS178280">
    <property type="protein sequence ID" value="EFP81848.1"/>
    <property type="molecule type" value="Genomic_DNA"/>
</dbReference>
<keyword evidence="7" id="KW-0436">Ligase</keyword>
<dbReference type="InParanoid" id="E3KC90"/>
<dbReference type="Proteomes" id="UP000008783">
    <property type="component" value="Unassembled WGS sequence"/>
</dbReference>
<feature type="domain" description="HECT" evidence="6">
    <location>
        <begin position="71"/>
        <end position="224"/>
    </location>
</feature>
<keyword evidence="3" id="KW-0808">Transferase</keyword>
<reference evidence="8" key="2">
    <citation type="journal article" date="2011" name="Proc. Natl. Acad. Sci. U.S.A.">
        <title>Obligate biotrophy features unraveled by the genomic analysis of rust fungi.</title>
        <authorList>
            <person name="Duplessis S."/>
            <person name="Cuomo C.A."/>
            <person name="Lin Y.-C."/>
            <person name="Aerts A."/>
            <person name="Tisserant E."/>
            <person name="Veneault-Fourrey C."/>
            <person name="Joly D.L."/>
            <person name="Hacquard S."/>
            <person name="Amselem J."/>
            <person name="Cantarel B.L."/>
            <person name="Chiu R."/>
            <person name="Coutinho P.M."/>
            <person name="Feau N."/>
            <person name="Field M."/>
            <person name="Frey P."/>
            <person name="Gelhaye E."/>
            <person name="Goldberg J."/>
            <person name="Grabherr M.G."/>
            <person name="Kodira C.D."/>
            <person name="Kohler A."/>
            <person name="Kuees U."/>
            <person name="Lindquist E.A."/>
            <person name="Lucas S.M."/>
            <person name="Mago R."/>
            <person name="Mauceli E."/>
            <person name="Morin E."/>
            <person name="Murat C."/>
            <person name="Pangilinan J.L."/>
            <person name="Park R."/>
            <person name="Pearson M."/>
            <person name="Quesneville H."/>
            <person name="Rouhier N."/>
            <person name="Sakthikumar S."/>
            <person name="Salamov A.A."/>
            <person name="Schmutz J."/>
            <person name="Selles B."/>
            <person name="Shapiro H."/>
            <person name="Tanguay P."/>
            <person name="Tuskan G.A."/>
            <person name="Henrissat B."/>
            <person name="Van de Peer Y."/>
            <person name="Rouze P."/>
            <person name="Ellis J.G."/>
            <person name="Dodds P.N."/>
            <person name="Schein J.E."/>
            <person name="Zhong S."/>
            <person name="Hamelin R.C."/>
            <person name="Grigoriev I.V."/>
            <person name="Szabo L.J."/>
            <person name="Martin F."/>
        </authorList>
    </citation>
    <scope>NUCLEOTIDE SEQUENCE [LARGE SCALE GENOMIC DNA]</scope>
    <source>
        <strain evidence="8">CRL 75-36-700-3 / race SCCL</strain>
    </source>
</reference>
<dbReference type="Gene3D" id="3.30.2160.10">
    <property type="entry name" value="Hect, E3 ligase catalytic domain"/>
    <property type="match status" value="1"/>
</dbReference>
<evidence type="ECO:0000256" key="4">
    <source>
        <dbReference type="ARBA" id="ARBA00022786"/>
    </source>
</evidence>
<evidence type="ECO:0000313" key="8">
    <source>
        <dbReference type="Proteomes" id="UP000008783"/>
    </source>
</evidence>
<keyword evidence="4 5" id="KW-0833">Ubl conjugation pathway</keyword>
<dbReference type="PROSITE" id="PS50237">
    <property type="entry name" value="HECT"/>
    <property type="match status" value="1"/>
</dbReference>
<dbReference type="EC" id="2.3.2.26" evidence="2"/>
<dbReference type="GO" id="GO:0000209">
    <property type="term" value="P:protein polyubiquitination"/>
    <property type="evidence" value="ECO:0007669"/>
    <property type="project" value="InterPro"/>
</dbReference>
<gene>
    <name evidence="7" type="ORF">PGTG_08097</name>
</gene>
<name>E3KC90_PUCGT</name>